<gene>
    <name evidence="12" type="primary">folD</name>
    <name evidence="15" type="ORF">GCL57_05900</name>
</gene>
<dbReference type="GO" id="GO:0006164">
    <property type="term" value="P:purine nucleotide biosynthetic process"/>
    <property type="evidence" value="ECO:0007669"/>
    <property type="project" value="UniProtKB-KW"/>
</dbReference>
<evidence type="ECO:0000256" key="9">
    <source>
        <dbReference type="ARBA" id="ARBA00023102"/>
    </source>
</evidence>
<comment type="catalytic activity">
    <reaction evidence="12">
        <text>(6R)-5,10-methenyltetrahydrofolate + H2O = (6R)-10-formyltetrahydrofolate + H(+)</text>
        <dbReference type="Rhea" id="RHEA:23700"/>
        <dbReference type="ChEBI" id="CHEBI:15377"/>
        <dbReference type="ChEBI" id="CHEBI:15378"/>
        <dbReference type="ChEBI" id="CHEBI:57455"/>
        <dbReference type="ChEBI" id="CHEBI:195366"/>
        <dbReference type="EC" id="3.5.4.9"/>
    </reaction>
</comment>
<keyword evidence="16" id="KW-1185">Reference proteome</keyword>
<dbReference type="FunFam" id="3.40.50.720:FF:000094">
    <property type="entry name" value="Bifunctional protein FolD"/>
    <property type="match status" value="1"/>
</dbReference>
<keyword evidence="9 12" id="KW-0368">Histidine biosynthesis</keyword>
<evidence type="ECO:0000313" key="15">
    <source>
        <dbReference type="EMBL" id="KAB8032177.1"/>
    </source>
</evidence>
<dbReference type="InterPro" id="IPR036291">
    <property type="entry name" value="NAD(P)-bd_dom_sf"/>
</dbReference>
<evidence type="ECO:0000256" key="5">
    <source>
        <dbReference type="ARBA" id="ARBA00022755"/>
    </source>
</evidence>
<dbReference type="GO" id="GO:0005829">
    <property type="term" value="C:cytosol"/>
    <property type="evidence" value="ECO:0007669"/>
    <property type="project" value="TreeGrafter"/>
</dbReference>
<dbReference type="UniPathway" id="UPA00193"/>
<proteinExistence type="inferred from homology"/>
<dbReference type="CDD" id="cd01080">
    <property type="entry name" value="NAD_bind_m-THF_DH_Cyclohyd"/>
    <property type="match status" value="1"/>
</dbReference>
<comment type="caution">
    <text evidence="12">Lacks conserved residue(s) required for the propagation of feature annotation.</text>
</comment>
<keyword evidence="3 12" id="KW-0554">One-carbon metabolism</keyword>
<accession>A0A833JEP4</accession>
<dbReference type="GO" id="GO:0035999">
    <property type="term" value="P:tetrahydrofolate interconversion"/>
    <property type="evidence" value="ECO:0007669"/>
    <property type="project" value="UniProtKB-UniRule"/>
</dbReference>
<dbReference type="GO" id="GO:0000105">
    <property type="term" value="P:L-histidine biosynthetic process"/>
    <property type="evidence" value="ECO:0007669"/>
    <property type="project" value="UniProtKB-KW"/>
</dbReference>
<keyword evidence="10 12" id="KW-0486">Methionine biosynthesis</keyword>
<dbReference type="PROSITE" id="PS00766">
    <property type="entry name" value="THF_DHG_CYH_1"/>
    <property type="match status" value="1"/>
</dbReference>
<comment type="subunit">
    <text evidence="2 12">Homodimer.</text>
</comment>
<evidence type="ECO:0000256" key="12">
    <source>
        <dbReference type="HAMAP-Rule" id="MF_01576"/>
    </source>
</evidence>
<dbReference type="EC" id="1.5.1.5" evidence="12"/>
<protein>
    <recommendedName>
        <fullName evidence="12">Bifunctional protein FolD</fullName>
    </recommendedName>
    <domain>
        <recommendedName>
            <fullName evidence="12">Methylenetetrahydrofolate dehydrogenase</fullName>
            <ecNumber evidence="12">1.5.1.5</ecNumber>
        </recommendedName>
    </domain>
    <domain>
        <recommendedName>
            <fullName evidence="12">Methenyltetrahydrofolate cyclohydrolase</fullName>
            <ecNumber evidence="12">3.5.4.9</ecNumber>
        </recommendedName>
    </domain>
</protein>
<evidence type="ECO:0000259" key="13">
    <source>
        <dbReference type="Pfam" id="PF00763"/>
    </source>
</evidence>
<comment type="pathway">
    <text evidence="1 12">One-carbon metabolism; tetrahydrofolate interconversion.</text>
</comment>
<dbReference type="EMBL" id="WFLN01000005">
    <property type="protein sequence ID" value="KAB8032177.1"/>
    <property type="molecule type" value="Genomic_DNA"/>
</dbReference>
<dbReference type="InterPro" id="IPR046346">
    <property type="entry name" value="Aminoacid_DH-like_N_sf"/>
</dbReference>
<keyword evidence="6 12" id="KW-0378">Hydrolase</keyword>
<dbReference type="HAMAP" id="MF_01576">
    <property type="entry name" value="THF_DHG_CYH"/>
    <property type="match status" value="1"/>
</dbReference>
<evidence type="ECO:0000256" key="7">
    <source>
        <dbReference type="ARBA" id="ARBA00022857"/>
    </source>
</evidence>
<dbReference type="InterPro" id="IPR020867">
    <property type="entry name" value="THF_DH/CycHdrlase_CS"/>
</dbReference>
<keyword evidence="11 12" id="KW-0511">Multifunctional enzyme</keyword>
<dbReference type="Proteomes" id="UP000442694">
    <property type="component" value="Unassembled WGS sequence"/>
</dbReference>
<organism evidence="15 16">
    <name type="scientific">Fluviispira multicolorata</name>
    <dbReference type="NCBI Taxonomy" id="2654512"/>
    <lineage>
        <taxon>Bacteria</taxon>
        <taxon>Pseudomonadati</taxon>
        <taxon>Bdellovibrionota</taxon>
        <taxon>Oligoflexia</taxon>
        <taxon>Silvanigrellales</taxon>
        <taxon>Silvanigrellaceae</taxon>
        <taxon>Fluviispira</taxon>
    </lineage>
</organism>
<evidence type="ECO:0000256" key="10">
    <source>
        <dbReference type="ARBA" id="ARBA00023167"/>
    </source>
</evidence>
<dbReference type="PANTHER" id="PTHR48099:SF5">
    <property type="entry name" value="C-1-TETRAHYDROFOLATE SYNTHASE, CYTOPLASMIC"/>
    <property type="match status" value="1"/>
</dbReference>
<dbReference type="InterPro" id="IPR020631">
    <property type="entry name" value="THF_DH/CycHdrlase_NAD-bd_dom"/>
</dbReference>
<feature type="domain" description="Tetrahydrofolate dehydrogenase/cyclohydrolase NAD(P)-binding" evidence="14">
    <location>
        <begin position="163"/>
        <end position="301"/>
    </location>
</feature>
<evidence type="ECO:0000256" key="1">
    <source>
        <dbReference type="ARBA" id="ARBA00004777"/>
    </source>
</evidence>
<dbReference type="EC" id="3.5.4.9" evidence="12"/>
<evidence type="ECO:0000256" key="11">
    <source>
        <dbReference type="ARBA" id="ARBA00023268"/>
    </source>
</evidence>
<name>A0A833JEP4_9BACT</name>
<evidence type="ECO:0000259" key="14">
    <source>
        <dbReference type="Pfam" id="PF02882"/>
    </source>
</evidence>
<dbReference type="PROSITE" id="PS00767">
    <property type="entry name" value="THF_DHG_CYH_2"/>
    <property type="match status" value="1"/>
</dbReference>
<dbReference type="InterPro" id="IPR000672">
    <property type="entry name" value="THF_DH/CycHdrlase"/>
</dbReference>
<keyword evidence="4 12" id="KW-0028">Amino-acid biosynthesis</keyword>
<dbReference type="FunFam" id="3.40.50.10860:FF:000005">
    <property type="entry name" value="C-1-tetrahydrofolate synthase, cytoplasmic, putative"/>
    <property type="match status" value="1"/>
</dbReference>
<comment type="caution">
    <text evidence="15">The sequence shown here is derived from an EMBL/GenBank/DDBJ whole genome shotgun (WGS) entry which is preliminary data.</text>
</comment>
<comment type="catalytic activity">
    <reaction evidence="12">
        <text>(6R)-5,10-methylene-5,6,7,8-tetrahydrofolate + NADP(+) = (6R)-5,10-methenyltetrahydrofolate + NADPH</text>
        <dbReference type="Rhea" id="RHEA:22812"/>
        <dbReference type="ChEBI" id="CHEBI:15636"/>
        <dbReference type="ChEBI" id="CHEBI:57455"/>
        <dbReference type="ChEBI" id="CHEBI:57783"/>
        <dbReference type="ChEBI" id="CHEBI:58349"/>
        <dbReference type="EC" id="1.5.1.5"/>
    </reaction>
</comment>
<keyword evidence="7 12" id="KW-0521">NADP</keyword>
<dbReference type="AlphaFoldDB" id="A0A833JEP4"/>
<feature type="binding site" evidence="12">
    <location>
        <position position="255"/>
    </location>
    <ligand>
        <name>NADP(+)</name>
        <dbReference type="ChEBI" id="CHEBI:58349"/>
    </ligand>
</feature>
<comment type="function">
    <text evidence="12">Catalyzes the oxidation of 5,10-methylenetetrahydrofolate to 5,10-methenyltetrahydrofolate and then the hydrolysis of 5,10-methenyltetrahydrofolate to 10-formyltetrahydrofolate.</text>
</comment>
<dbReference type="PRINTS" id="PR00085">
    <property type="entry name" value="THFDHDRGNASE"/>
</dbReference>
<dbReference type="Pfam" id="PF00763">
    <property type="entry name" value="THF_DHG_CYH"/>
    <property type="match status" value="1"/>
</dbReference>
<evidence type="ECO:0000256" key="8">
    <source>
        <dbReference type="ARBA" id="ARBA00023002"/>
    </source>
</evidence>
<feature type="domain" description="Tetrahydrofolate dehydrogenase/cyclohydrolase catalytic" evidence="13">
    <location>
        <begin position="36"/>
        <end position="143"/>
    </location>
</feature>
<dbReference type="PANTHER" id="PTHR48099">
    <property type="entry name" value="C-1-TETRAHYDROFOLATE SYNTHASE, CYTOPLASMIC-RELATED"/>
    <property type="match status" value="1"/>
</dbReference>
<keyword evidence="5 12" id="KW-0658">Purine biosynthesis</keyword>
<dbReference type="SUPFAM" id="SSF51735">
    <property type="entry name" value="NAD(P)-binding Rossmann-fold domains"/>
    <property type="match status" value="1"/>
</dbReference>
<dbReference type="InterPro" id="IPR020630">
    <property type="entry name" value="THF_DH/CycHdrlase_cat_dom"/>
</dbReference>
<reference evidence="15 16" key="1">
    <citation type="submission" date="2019-10" db="EMBL/GenBank/DDBJ databases">
        <title>New genus of Silvanigrellaceae.</title>
        <authorList>
            <person name="Pitt A."/>
            <person name="Hahn M.W."/>
        </authorList>
    </citation>
    <scope>NUCLEOTIDE SEQUENCE [LARGE SCALE GENOMIC DNA]</scope>
    <source>
        <strain evidence="15 16">33A1-SZDP</strain>
    </source>
</reference>
<evidence type="ECO:0000256" key="6">
    <source>
        <dbReference type="ARBA" id="ARBA00022801"/>
    </source>
</evidence>
<dbReference type="Gene3D" id="3.40.50.720">
    <property type="entry name" value="NAD(P)-binding Rossmann-like Domain"/>
    <property type="match status" value="1"/>
</dbReference>
<dbReference type="SUPFAM" id="SSF53223">
    <property type="entry name" value="Aminoacid dehydrogenase-like, N-terminal domain"/>
    <property type="match status" value="1"/>
</dbReference>
<dbReference type="Pfam" id="PF02882">
    <property type="entry name" value="THF_DHG_CYH_C"/>
    <property type="match status" value="1"/>
</dbReference>
<feature type="binding site" evidence="12">
    <location>
        <begin position="189"/>
        <end position="191"/>
    </location>
    <ligand>
        <name>NADP(+)</name>
        <dbReference type="ChEBI" id="CHEBI:58349"/>
    </ligand>
</feature>
<dbReference type="GO" id="GO:0004477">
    <property type="term" value="F:methenyltetrahydrofolate cyclohydrolase activity"/>
    <property type="evidence" value="ECO:0007669"/>
    <property type="project" value="UniProtKB-UniRule"/>
</dbReference>
<evidence type="ECO:0000256" key="3">
    <source>
        <dbReference type="ARBA" id="ARBA00022563"/>
    </source>
</evidence>
<sequence>MKFFSRAQKLGFILPDFSKTAQVYEGTNCKIMDGKTLSTNLISQAKTLKDGKKVPCLAVILAGENPASHVYVKNKIKIFKEAGFDSQSYIISSDEISEEKIISLILSLNKDKNVDGILVQLPLPKTINTEKILNAISPHKDVDGFLAHSIGTLATGEFTNAIACTPFGILAMLVSYGIEISGKNSVVVGRSNIVGKPMSLLLLSSDATVTMAHSKTKDLKQICKNADILIAAAGQPELIDKSYIKENAVIIDVGIHRKENGKLCGDVHSNVKEIAYSLSPVPGGVGPMTIAMLMLNTALAAWAKD</sequence>
<dbReference type="Gene3D" id="3.40.50.10860">
    <property type="entry name" value="Leucine Dehydrogenase, chain A, domain 1"/>
    <property type="match status" value="1"/>
</dbReference>
<keyword evidence="8 12" id="KW-0560">Oxidoreductase</keyword>
<evidence type="ECO:0000256" key="4">
    <source>
        <dbReference type="ARBA" id="ARBA00022605"/>
    </source>
</evidence>
<comment type="similarity">
    <text evidence="12">Belongs to the tetrahydrofolate dehydrogenase/cyclohydrolase family.</text>
</comment>
<evidence type="ECO:0000313" key="16">
    <source>
        <dbReference type="Proteomes" id="UP000442694"/>
    </source>
</evidence>
<evidence type="ECO:0000256" key="2">
    <source>
        <dbReference type="ARBA" id="ARBA00011738"/>
    </source>
</evidence>
<dbReference type="GO" id="GO:0004488">
    <property type="term" value="F:methylenetetrahydrofolate dehydrogenase (NADP+) activity"/>
    <property type="evidence" value="ECO:0007669"/>
    <property type="project" value="UniProtKB-UniRule"/>
</dbReference>
<dbReference type="GO" id="GO:0009086">
    <property type="term" value="P:methionine biosynthetic process"/>
    <property type="evidence" value="ECO:0007669"/>
    <property type="project" value="UniProtKB-KW"/>
</dbReference>